<dbReference type="EMBL" id="LQRD01000044">
    <property type="protein sequence ID" value="KXT69584.1"/>
    <property type="molecule type" value="Genomic_DNA"/>
</dbReference>
<comment type="caution">
    <text evidence="1">The sequence shown here is derived from an EMBL/GenBank/DDBJ whole genome shotgun (WGS) entry which is preliminary data.</text>
</comment>
<sequence>MSEFKILLIDDDVEQEQQLKEAIENFNKKYFINKASKILGITEGKQIAKLSILDNKEAVYNKLKEDFSLSSEIDEIFNFSVIYKAADTPEKAMLLLYKENFHALIVDLKLETDDNNKEDENYSGNVLLKNIISKEIIPIIVRTGFPNKMTQEINRNIIKSCSKETPTLEEVVEELIDYYNTSIFSIFGSRGKVDKHIKDFFWNILPECFINKKEEINGLDKGIQEKVIIRYVSS</sequence>
<name>A0A139N1B5_STRCR</name>
<protein>
    <submittedName>
        <fullName evidence="1">Uncharacterized protein</fullName>
    </submittedName>
</protein>
<dbReference type="PATRIC" id="fig|45634.12.peg.1280"/>
<accession>A0A139N1B5</accession>
<dbReference type="AlphaFoldDB" id="A0A139N1B5"/>
<dbReference type="STRING" id="45634.SCRDD08_01229"/>
<evidence type="ECO:0000313" key="2">
    <source>
        <dbReference type="Proteomes" id="UP000070377"/>
    </source>
</evidence>
<proteinExistence type="predicted"/>
<gene>
    <name evidence="1" type="ORF">SCRDD08_01229</name>
</gene>
<dbReference type="RefSeq" id="WP_196756175.1">
    <property type="nucleotide sequence ID" value="NZ_KQ969062.1"/>
</dbReference>
<evidence type="ECO:0000313" key="1">
    <source>
        <dbReference type="EMBL" id="KXT69584.1"/>
    </source>
</evidence>
<reference evidence="1 2" key="1">
    <citation type="submission" date="2016-01" db="EMBL/GenBank/DDBJ databases">
        <title>Highly variable Streptococcus oralis are common among viridans streptococci isolated from primates.</title>
        <authorList>
            <person name="Denapaite D."/>
            <person name="Rieger M."/>
            <person name="Koendgen S."/>
            <person name="Brueckner R."/>
            <person name="Ochigava I."/>
            <person name="Kappeler P."/>
            <person name="Maetz-Rensing K."/>
            <person name="Leendertz F."/>
            <person name="Hakenbeck R."/>
        </authorList>
    </citation>
    <scope>NUCLEOTIDE SEQUENCE [LARGE SCALE GENOMIC DNA]</scope>
    <source>
        <strain evidence="1 2">DD08</strain>
    </source>
</reference>
<organism evidence="1 2">
    <name type="scientific">Streptococcus cristatus</name>
    <dbReference type="NCBI Taxonomy" id="45634"/>
    <lineage>
        <taxon>Bacteria</taxon>
        <taxon>Bacillati</taxon>
        <taxon>Bacillota</taxon>
        <taxon>Bacilli</taxon>
        <taxon>Lactobacillales</taxon>
        <taxon>Streptococcaceae</taxon>
        <taxon>Streptococcus</taxon>
    </lineage>
</organism>
<dbReference type="Proteomes" id="UP000070377">
    <property type="component" value="Unassembled WGS sequence"/>
</dbReference>